<comment type="caution">
    <text evidence="1">The sequence shown here is derived from an EMBL/GenBank/DDBJ whole genome shotgun (WGS) entry which is preliminary data.</text>
</comment>
<dbReference type="AlphaFoldDB" id="A0A917DGP8"/>
<evidence type="ECO:0000313" key="1">
    <source>
        <dbReference type="EMBL" id="GGD38987.1"/>
    </source>
</evidence>
<dbReference type="EMBL" id="BMIO01000003">
    <property type="protein sequence ID" value="GGD38987.1"/>
    <property type="molecule type" value="Genomic_DNA"/>
</dbReference>
<proteinExistence type="predicted"/>
<reference evidence="1 2" key="1">
    <citation type="journal article" date="2014" name="Int. J. Syst. Evol. Microbiol.">
        <title>Complete genome sequence of Corynebacterium casei LMG S-19264T (=DSM 44701T), isolated from a smear-ripened cheese.</title>
        <authorList>
            <consortium name="US DOE Joint Genome Institute (JGI-PGF)"/>
            <person name="Walter F."/>
            <person name="Albersmeier A."/>
            <person name="Kalinowski J."/>
            <person name="Ruckert C."/>
        </authorList>
    </citation>
    <scope>NUCLEOTIDE SEQUENCE [LARGE SCALE GENOMIC DNA]</scope>
    <source>
        <strain evidence="1 2">CGMCC 1.15358</strain>
    </source>
</reference>
<accession>A0A917DGP8</accession>
<gene>
    <name evidence="1" type="ORF">GCM10010989_11320</name>
</gene>
<dbReference type="Gene3D" id="1.20.1290.10">
    <property type="entry name" value="AhpD-like"/>
    <property type="match status" value="1"/>
</dbReference>
<dbReference type="RefSeq" id="WP_066763179.1">
    <property type="nucleotide sequence ID" value="NZ_BMIO01000003.1"/>
</dbReference>
<dbReference type="Proteomes" id="UP000598997">
    <property type="component" value="Unassembled WGS sequence"/>
</dbReference>
<name>A0A917DGP8_9SPHN</name>
<dbReference type="OrthoDB" id="9801997at2"/>
<protein>
    <submittedName>
        <fullName evidence="1">Carboxymuconolactone decarboxylase</fullName>
    </submittedName>
</protein>
<dbReference type="SUPFAM" id="SSF69118">
    <property type="entry name" value="AhpD-like"/>
    <property type="match status" value="1"/>
</dbReference>
<sequence length="179" mass="19582">MRVALDPQPNSPIPSLAAQYSPEIIKAADGFAMAPYRFSTLPLRMFEACRIATAVINGCVVCKNWRSERDLRAIGLDAGVLEQDEHPDEAMYQAVLNGDLSALSDRERIAVRYSQRMGQDPQGLARDEAFWTEIKQHLSDAEIVELTYATAAWMAMGRVAHVLGVDMACSIGGPLSEAA</sequence>
<evidence type="ECO:0000313" key="2">
    <source>
        <dbReference type="Proteomes" id="UP000598997"/>
    </source>
</evidence>
<keyword evidence="2" id="KW-1185">Reference proteome</keyword>
<dbReference type="InterPro" id="IPR029032">
    <property type="entry name" value="AhpD-like"/>
</dbReference>
<organism evidence="1 2">
    <name type="scientific">Croceicoccus pelagius</name>
    <dbReference type="NCBI Taxonomy" id="1703341"/>
    <lineage>
        <taxon>Bacteria</taxon>
        <taxon>Pseudomonadati</taxon>
        <taxon>Pseudomonadota</taxon>
        <taxon>Alphaproteobacteria</taxon>
        <taxon>Sphingomonadales</taxon>
        <taxon>Erythrobacteraceae</taxon>
        <taxon>Croceicoccus</taxon>
    </lineage>
</organism>